<reference evidence="7" key="1">
    <citation type="submission" date="2025-08" db="UniProtKB">
        <authorList>
            <consortium name="RefSeq"/>
        </authorList>
    </citation>
    <scope>IDENTIFICATION</scope>
    <source>
        <tissue evidence="7">Testes</tissue>
    </source>
</reference>
<sequence>MDLLPSSHAEFSSSKYWDSFFKKRGQAAFEWYGEYPELSQVLHKYIKPVDKVLVVGCGNSRLSEQLYDIGYYNIINIDISDIVIKQMKSRNAEKRPKMVYQNMDMLNMEYTDSEFNVVLDKGTLDALMTDDTPDVQEQVNKMFAEINRILKIGGRYICISLAQGHILQKLLTYFPDEGWMVRVHKVEQNISSDTTKRDFQLPTFAFVCTKFKSVPQMENKLLEVCMDDSGKLNRVKTTLDVMKAVEEQQHYAMIRQSLVNKSHIDEDISLDLCVSSSDIPRYTLHIVDNLHARRHHQIFAVFIVPQGRETEWLFGDREGRKQLADSAGFKRLIVVLLHREHKYDNMDSIKSELSSKVMELSPTGMDRQLQVPFLSVGQDIGQRTIKYEGHSALSGKFVVEDVEGDNKQILRRLVFYSNKNIVQSESRLIQEIKRKAKSRKKKTLVVVDHSYLACQHHVAMVSGISLYQCFTSSISVDVVELDSAIVEVATKWFGFVEDERMKIYVGDGLKFIENKALQGSENVYDIIMFDIDSKDKTRGISSPPTEFIQKDFLEKVAKILHDNGLFILNLVCRDKELKKSILDDLKIIFPRIYCNKIEDEVNEIIYISKQGDIEKHEMSKIVQQSKDNAKHLETVARQHTDTWDSDVDLASQLDNLEIF</sequence>
<accession>A0ABM0GM19</accession>
<keyword evidence="6" id="KW-1185">Reference proteome</keyword>
<evidence type="ECO:0000313" key="6">
    <source>
        <dbReference type="Proteomes" id="UP000694865"/>
    </source>
</evidence>
<dbReference type="RefSeq" id="XP_002732920.2">
    <property type="nucleotide sequence ID" value="XM_002732874.2"/>
</dbReference>
<name>A0ABM0GM19_SACKO</name>
<dbReference type="PANTHER" id="PTHR12176:SF78">
    <property type="entry name" value="EEF1A LYSINE AND N-TERMINAL METHYLTRANSFERASE"/>
    <property type="match status" value="1"/>
</dbReference>
<dbReference type="InterPro" id="IPR029063">
    <property type="entry name" value="SAM-dependent_MTases_sf"/>
</dbReference>
<dbReference type="Proteomes" id="UP000694865">
    <property type="component" value="Unplaced"/>
</dbReference>
<dbReference type="SUPFAM" id="SSF53335">
    <property type="entry name" value="S-adenosyl-L-methionine-dependent methyltransferases"/>
    <property type="match status" value="2"/>
</dbReference>
<keyword evidence="4" id="KW-0511">Multifunctional enzyme</keyword>
<protein>
    <submittedName>
        <fullName evidence="7">Methyltransferase-like protein 13-like</fullName>
    </submittedName>
</protein>
<dbReference type="PANTHER" id="PTHR12176">
    <property type="entry name" value="SAM-DEPENDENT METHYLTRANSFERASE SUPERFAMILY PROTEIN"/>
    <property type="match status" value="1"/>
</dbReference>
<dbReference type="Pfam" id="PF13847">
    <property type="entry name" value="Methyltransf_31"/>
    <property type="match status" value="1"/>
</dbReference>
<evidence type="ECO:0000259" key="5">
    <source>
        <dbReference type="Pfam" id="PF13847"/>
    </source>
</evidence>
<dbReference type="InterPro" id="IPR051419">
    <property type="entry name" value="Lys/N-term_MeTrsfase_sf"/>
</dbReference>
<evidence type="ECO:0000256" key="1">
    <source>
        <dbReference type="ARBA" id="ARBA00008361"/>
    </source>
</evidence>
<dbReference type="GeneID" id="100374670"/>
<evidence type="ECO:0000256" key="2">
    <source>
        <dbReference type="ARBA" id="ARBA00022603"/>
    </source>
</evidence>
<dbReference type="InterPro" id="IPR025714">
    <property type="entry name" value="Methyltranfer_dom"/>
</dbReference>
<evidence type="ECO:0000313" key="7">
    <source>
        <dbReference type="RefSeq" id="XP_002732920.2"/>
    </source>
</evidence>
<dbReference type="Pfam" id="PF01564">
    <property type="entry name" value="Spermine_synth"/>
    <property type="match status" value="1"/>
</dbReference>
<comment type="similarity">
    <text evidence="1">Belongs to the methyltransferase superfamily.</text>
</comment>
<evidence type="ECO:0000256" key="4">
    <source>
        <dbReference type="ARBA" id="ARBA00023268"/>
    </source>
</evidence>
<evidence type="ECO:0000256" key="3">
    <source>
        <dbReference type="ARBA" id="ARBA00022679"/>
    </source>
</evidence>
<proteinExistence type="inferred from homology"/>
<organism evidence="6 7">
    <name type="scientific">Saccoglossus kowalevskii</name>
    <name type="common">Acorn worm</name>
    <dbReference type="NCBI Taxonomy" id="10224"/>
    <lineage>
        <taxon>Eukaryota</taxon>
        <taxon>Metazoa</taxon>
        <taxon>Hemichordata</taxon>
        <taxon>Enteropneusta</taxon>
        <taxon>Harrimaniidae</taxon>
        <taxon>Saccoglossus</taxon>
    </lineage>
</organism>
<keyword evidence="3" id="KW-0808">Transferase</keyword>
<feature type="domain" description="Methyltransferase" evidence="5">
    <location>
        <begin position="50"/>
        <end position="162"/>
    </location>
</feature>
<gene>
    <name evidence="7" type="primary">LOC100374670</name>
</gene>
<dbReference type="Gene3D" id="3.40.50.150">
    <property type="entry name" value="Vaccinia Virus protein VP39"/>
    <property type="match status" value="2"/>
</dbReference>
<keyword evidence="2" id="KW-0489">Methyltransferase</keyword>